<dbReference type="AlphaFoldDB" id="A0A8X6QMY8"/>
<reference evidence="1" key="1">
    <citation type="submission" date="2020-08" db="EMBL/GenBank/DDBJ databases">
        <title>Multicomponent nature underlies the extraordinary mechanical properties of spider dragline silk.</title>
        <authorList>
            <person name="Kono N."/>
            <person name="Nakamura H."/>
            <person name="Mori M."/>
            <person name="Yoshida Y."/>
            <person name="Ohtoshi R."/>
            <person name="Malay A.D."/>
            <person name="Moran D.A.P."/>
            <person name="Tomita M."/>
            <person name="Numata K."/>
            <person name="Arakawa K."/>
        </authorList>
    </citation>
    <scope>NUCLEOTIDE SEQUENCE</scope>
</reference>
<accession>A0A8X6QMY8</accession>
<organism evidence="1 2">
    <name type="scientific">Nephila pilipes</name>
    <name type="common">Giant wood spider</name>
    <name type="synonym">Nephila maculata</name>
    <dbReference type="NCBI Taxonomy" id="299642"/>
    <lineage>
        <taxon>Eukaryota</taxon>
        <taxon>Metazoa</taxon>
        <taxon>Ecdysozoa</taxon>
        <taxon>Arthropoda</taxon>
        <taxon>Chelicerata</taxon>
        <taxon>Arachnida</taxon>
        <taxon>Araneae</taxon>
        <taxon>Araneomorphae</taxon>
        <taxon>Entelegynae</taxon>
        <taxon>Araneoidea</taxon>
        <taxon>Nephilidae</taxon>
        <taxon>Nephila</taxon>
    </lineage>
</organism>
<name>A0A8X6QMY8_NEPPI</name>
<proteinExistence type="predicted"/>
<evidence type="ECO:0000313" key="2">
    <source>
        <dbReference type="Proteomes" id="UP000887013"/>
    </source>
</evidence>
<evidence type="ECO:0000313" key="1">
    <source>
        <dbReference type="EMBL" id="GFU22060.1"/>
    </source>
</evidence>
<comment type="caution">
    <text evidence="1">The sequence shown here is derived from an EMBL/GenBank/DDBJ whole genome shotgun (WGS) entry which is preliminary data.</text>
</comment>
<gene>
    <name evidence="1" type="ORF">NPIL_298781</name>
</gene>
<protein>
    <submittedName>
        <fullName evidence="1">Uncharacterized protein</fullName>
    </submittedName>
</protein>
<dbReference type="EMBL" id="BMAW01080942">
    <property type="protein sequence ID" value="GFU22060.1"/>
    <property type="molecule type" value="Genomic_DNA"/>
</dbReference>
<keyword evidence="2" id="KW-1185">Reference proteome</keyword>
<dbReference type="Proteomes" id="UP000887013">
    <property type="component" value="Unassembled WGS sequence"/>
</dbReference>
<sequence>MGVGTKVTVISSRPQTPRVVDFAGVKEDASSNYILLLSIASDRNEKPVCPKEKFHHFRRLYVVVPGHREGCATWQDPQPHPASGSEVMGSPLGSSAFTENYLQDWCNGLLGNDDSLPLLRAPLPQ</sequence>